<keyword evidence="6" id="KW-0833">Ubl conjugation pathway</keyword>
<evidence type="ECO:0000256" key="3">
    <source>
        <dbReference type="ARBA" id="ARBA00022679"/>
    </source>
</evidence>
<reference evidence="11 12" key="1">
    <citation type="submission" date="2024-11" db="EMBL/GenBank/DDBJ databases">
        <title>A near-complete genome assembly of Cinchona calisaya.</title>
        <authorList>
            <person name="Lian D.C."/>
            <person name="Zhao X.W."/>
            <person name="Wei L."/>
        </authorList>
    </citation>
    <scope>NUCLEOTIDE SEQUENCE [LARGE SCALE GENOMIC DNA]</scope>
    <source>
        <tissue evidence="11">Nenye</tissue>
    </source>
</reference>
<keyword evidence="3" id="KW-0808">Transferase</keyword>
<evidence type="ECO:0000256" key="7">
    <source>
        <dbReference type="ARBA" id="ARBA00022833"/>
    </source>
</evidence>
<evidence type="ECO:0000313" key="12">
    <source>
        <dbReference type="Proteomes" id="UP001630127"/>
    </source>
</evidence>
<dbReference type="Pfam" id="PF13639">
    <property type="entry name" value="zf-RING_2"/>
    <property type="match status" value="1"/>
</dbReference>
<keyword evidence="5 8" id="KW-0863">Zinc-finger</keyword>
<evidence type="ECO:0000256" key="4">
    <source>
        <dbReference type="ARBA" id="ARBA00022723"/>
    </source>
</evidence>
<dbReference type="GO" id="GO:0008270">
    <property type="term" value="F:zinc ion binding"/>
    <property type="evidence" value="ECO:0007669"/>
    <property type="project" value="UniProtKB-KW"/>
</dbReference>
<evidence type="ECO:0000256" key="2">
    <source>
        <dbReference type="ARBA" id="ARBA00012483"/>
    </source>
</evidence>
<evidence type="ECO:0000313" key="11">
    <source>
        <dbReference type="EMBL" id="KAL3525583.1"/>
    </source>
</evidence>
<dbReference type="InterPro" id="IPR013083">
    <property type="entry name" value="Znf_RING/FYVE/PHD"/>
</dbReference>
<dbReference type="PANTHER" id="PTHR22937:SF222">
    <property type="entry name" value="RING-TYPE E3 UBIQUITIN TRANSFERASE"/>
    <property type="match status" value="1"/>
</dbReference>
<comment type="caution">
    <text evidence="11">The sequence shown here is derived from an EMBL/GenBank/DDBJ whole genome shotgun (WGS) entry which is preliminary data.</text>
</comment>
<evidence type="ECO:0000256" key="8">
    <source>
        <dbReference type="PROSITE-ProRule" id="PRU00175"/>
    </source>
</evidence>
<dbReference type="GO" id="GO:0061630">
    <property type="term" value="F:ubiquitin protein ligase activity"/>
    <property type="evidence" value="ECO:0007669"/>
    <property type="project" value="UniProtKB-EC"/>
</dbReference>
<keyword evidence="7" id="KW-0862">Zinc</keyword>
<protein>
    <recommendedName>
        <fullName evidence="2">RING-type E3 ubiquitin transferase</fullName>
        <ecNumber evidence="2">2.3.2.27</ecNumber>
    </recommendedName>
</protein>
<dbReference type="SUPFAM" id="SSF57850">
    <property type="entry name" value="RING/U-box"/>
    <property type="match status" value="1"/>
</dbReference>
<feature type="region of interest" description="Disordered" evidence="9">
    <location>
        <begin position="174"/>
        <end position="202"/>
    </location>
</feature>
<dbReference type="Proteomes" id="UP001630127">
    <property type="component" value="Unassembled WGS sequence"/>
</dbReference>
<feature type="domain" description="RING-type" evidence="10">
    <location>
        <begin position="327"/>
        <end position="370"/>
    </location>
</feature>
<feature type="compositionally biased region" description="Polar residues" evidence="9">
    <location>
        <begin position="174"/>
        <end position="200"/>
    </location>
</feature>
<proteinExistence type="predicted"/>
<dbReference type="InterPro" id="IPR001841">
    <property type="entry name" value="Znf_RING"/>
</dbReference>
<keyword evidence="4" id="KW-0479">Metal-binding</keyword>
<dbReference type="PROSITE" id="PS50089">
    <property type="entry name" value="ZF_RING_2"/>
    <property type="match status" value="1"/>
</dbReference>
<organism evidence="11 12">
    <name type="scientific">Cinchona calisaya</name>
    <dbReference type="NCBI Taxonomy" id="153742"/>
    <lineage>
        <taxon>Eukaryota</taxon>
        <taxon>Viridiplantae</taxon>
        <taxon>Streptophyta</taxon>
        <taxon>Embryophyta</taxon>
        <taxon>Tracheophyta</taxon>
        <taxon>Spermatophyta</taxon>
        <taxon>Magnoliopsida</taxon>
        <taxon>eudicotyledons</taxon>
        <taxon>Gunneridae</taxon>
        <taxon>Pentapetalae</taxon>
        <taxon>asterids</taxon>
        <taxon>lamiids</taxon>
        <taxon>Gentianales</taxon>
        <taxon>Rubiaceae</taxon>
        <taxon>Cinchonoideae</taxon>
        <taxon>Cinchoneae</taxon>
        <taxon>Cinchona</taxon>
    </lineage>
</organism>
<evidence type="ECO:0000259" key="10">
    <source>
        <dbReference type="PROSITE" id="PS50089"/>
    </source>
</evidence>
<comment type="catalytic activity">
    <reaction evidence="1">
        <text>S-ubiquitinyl-[E2 ubiquitin-conjugating enzyme]-L-cysteine + [acceptor protein]-L-lysine = [E2 ubiquitin-conjugating enzyme]-L-cysteine + N(6)-ubiquitinyl-[acceptor protein]-L-lysine.</text>
        <dbReference type="EC" id="2.3.2.27"/>
    </reaction>
</comment>
<dbReference type="Gene3D" id="3.30.40.10">
    <property type="entry name" value="Zinc/RING finger domain, C3HC4 (zinc finger)"/>
    <property type="match status" value="1"/>
</dbReference>
<evidence type="ECO:0000256" key="5">
    <source>
        <dbReference type="ARBA" id="ARBA00022771"/>
    </source>
</evidence>
<dbReference type="InterPro" id="IPR045191">
    <property type="entry name" value="MBR1/2-like"/>
</dbReference>
<evidence type="ECO:0000256" key="1">
    <source>
        <dbReference type="ARBA" id="ARBA00000900"/>
    </source>
</evidence>
<keyword evidence="12" id="KW-1185">Reference proteome</keyword>
<dbReference type="EC" id="2.3.2.27" evidence="2"/>
<dbReference type="SMART" id="SM00184">
    <property type="entry name" value="RING"/>
    <property type="match status" value="1"/>
</dbReference>
<evidence type="ECO:0000256" key="9">
    <source>
        <dbReference type="SAM" id="MobiDB-lite"/>
    </source>
</evidence>
<name>A0ABD3A234_9GENT</name>
<dbReference type="EMBL" id="JBJUIK010000006">
    <property type="protein sequence ID" value="KAL3525583.1"/>
    <property type="molecule type" value="Genomic_DNA"/>
</dbReference>
<dbReference type="PANTHER" id="PTHR22937">
    <property type="entry name" value="E3 UBIQUITIN-PROTEIN LIGASE RNF165"/>
    <property type="match status" value="1"/>
</dbReference>
<sequence length="396" mass="43800">MSGYPNEVLHFEGDCGSPETSILNNDNAEVMDLIRQVPERRTRIRTEEGGHMLNTSARQFCQESEQIHMGNVPSSSGALCGDSDSLQDCVRSSEEVHPRRVANERGDDNHSLHCNHNLRDANYAGDTVTTSSSTCSGSESPDGISHLFEGYHVSSEAVILNDDDHADDIEGVTLSTQEVFPRNTPNETSSDDPVSNPTLHQSEDVLDQESVVSNVNEEEALENGGTNVDDGYQEVDSISDPYYEQVSASLQSFLQDCSPTLHPKVISMIAEGMKIMAVQFLTRGSIKAGLTETAILRRLKTRAFVPTTIGLSSKGSAGSIQKQQEDCSICLHEYKRVDSIATDLFFCKHEFHAECLKEWLLQKNTCPMCRSVALVPEDFPDWIFDLRLRGAFSREC</sequence>
<evidence type="ECO:0000256" key="6">
    <source>
        <dbReference type="ARBA" id="ARBA00022786"/>
    </source>
</evidence>
<gene>
    <name evidence="11" type="ORF">ACH5RR_013955</name>
</gene>
<dbReference type="AlphaFoldDB" id="A0ABD3A234"/>
<accession>A0ABD3A234</accession>